<sequence>MAEVSEKASSYQGRDRRKSHPYPMMRRKRRIWRRRSIRRRIRIIAVLLAIGLAVAGLLALLHGQKAPVDPALALRRATTALEAGNYHAAHDQARQAATAAPRSAAAQMMLARTSLLLRQGVAAEAALDRALADGVPLAATLAERVEARLLLGNLAGAQDAVDRMPAERDAAMIRAAARLKAAQGGGGAALRRTLEQLVARYPDDARSWTELGRSRFGAGDMDGASHAAARAAALAPADPDALTLQGEVVRARYGLAAGLPWFQAALKRDPYDHPALIQYAATLGDLGRATDALATTRTALVSEPGSPEALYLQAVIAARAGRFALAQQALELTGGALRARPSVALLDGALAYAQGRPQHAVRVWTRLVTMQPMNVAARELLAAAQIAAGDRPAALATLRPILSRADADGYALRLAALAMPDRYAALLDRAAHGRRGDAAIFLADRPAAELAIAAGNAPTDPTYALGLIRGLASRGDRAGAIHKALALVRASPGAPAAQTAYGDTLATAGRMAEAVGPYARAADLTFDEPTMLRLIDAYQRTGRSQDAAVSLGLYLSQNPQSVAARRLLAQWQMVAGRWDEAIETLEGLRTQIGLRDVALLQHLAVAYAQSGDGVVARRYGAAAYRLAPMNAGVADAYGLALAAAGDEDGARQLFDKALALAPGDPVILAHRARL</sequence>
<dbReference type="PANTHER" id="PTHR45586:SF1">
    <property type="entry name" value="LIPOPOLYSACCHARIDE ASSEMBLY PROTEIN B"/>
    <property type="match status" value="1"/>
</dbReference>
<dbReference type="EMBL" id="JABEOV010000005">
    <property type="protein sequence ID" value="NNG52349.1"/>
    <property type="molecule type" value="Genomic_DNA"/>
</dbReference>
<dbReference type="SUPFAM" id="SSF48452">
    <property type="entry name" value="TPR-like"/>
    <property type="match status" value="3"/>
</dbReference>
<evidence type="ECO:0000256" key="3">
    <source>
        <dbReference type="PROSITE-ProRule" id="PRU00339"/>
    </source>
</evidence>
<evidence type="ECO:0000313" key="7">
    <source>
        <dbReference type="Proteomes" id="UP000531581"/>
    </source>
</evidence>
<dbReference type="PANTHER" id="PTHR45586">
    <property type="entry name" value="TPR REPEAT-CONTAINING PROTEIN PA4667"/>
    <property type="match status" value="1"/>
</dbReference>
<dbReference type="RefSeq" id="WP_061779098.1">
    <property type="nucleotide sequence ID" value="NZ_JABEOW010000048.1"/>
</dbReference>
<evidence type="ECO:0000256" key="2">
    <source>
        <dbReference type="ARBA" id="ARBA00022803"/>
    </source>
</evidence>
<dbReference type="GeneID" id="78484953"/>
<evidence type="ECO:0000256" key="1">
    <source>
        <dbReference type="ARBA" id="ARBA00022737"/>
    </source>
</evidence>
<feature type="repeat" description="TPR" evidence="3">
    <location>
        <begin position="631"/>
        <end position="664"/>
    </location>
</feature>
<dbReference type="Proteomes" id="UP000557656">
    <property type="component" value="Unassembled WGS sequence"/>
</dbReference>
<dbReference type="EMBL" id="JABYQV010000001">
    <property type="protein sequence ID" value="NVP29775.1"/>
    <property type="molecule type" value="Genomic_DNA"/>
</dbReference>
<evidence type="ECO:0000313" key="5">
    <source>
        <dbReference type="EMBL" id="NNG52349.1"/>
    </source>
</evidence>
<dbReference type="InterPro" id="IPR051012">
    <property type="entry name" value="CellSynth/LPSAsmb/PSIAsmb"/>
</dbReference>
<evidence type="ECO:0000256" key="4">
    <source>
        <dbReference type="SAM" id="MobiDB-lite"/>
    </source>
</evidence>
<organism evidence="6 7">
    <name type="scientific">Sphingomonas sanguinis</name>
    <dbReference type="NCBI Taxonomy" id="33051"/>
    <lineage>
        <taxon>Bacteria</taxon>
        <taxon>Pseudomonadati</taxon>
        <taxon>Pseudomonadota</taxon>
        <taxon>Alphaproteobacteria</taxon>
        <taxon>Sphingomonadales</taxon>
        <taxon>Sphingomonadaceae</taxon>
        <taxon>Sphingomonas</taxon>
    </lineage>
</organism>
<dbReference type="Pfam" id="PF13432">
    <property type="entry name" value="TPR_16"/>
    <property type="match status" value="5"/>
</dbReference>
<dbReference type="Proteomes" id="UP000531581">
    <property type="component" value="Unassembled WGS sequence"/>
</dbReference>
<dbReference type="Pfam" id="PF14559">
    <property type="entry name" value="TPR_19"/>
    <property type="match status" value="1"/>
</dbReference>
<name>A0A7Y7UQ24_9SPHN</name>
<dbReference type="InterPro" id="IPR011990">
    <property type="entry name" value="TPR-like_helical_dom_sf"/>
</dbReference>
<protein>
    <submittedName>
        <fullName evidence="6">Tetratricopeptide repeat protein</fullName>
    </submittedName>
</protein>
<keyword evidence="8" id="KW-1185">Reference proteome</keyword>
<dbReference type="AlphaFoldDB" id="A0A7Y7UQ24"/>
<comment type="caution">
    <text evidence="6">The sequence shown here is derived from an EMBL/GenBank/DDBJ whole genome shotgun (WGS) entry which is preliminary data.</text>
</comment>
<dbReference type="InterPro" id="IPR019734">
    <property type="entry name" value="TPR_rpt"/>
</dbReference>
<accession>A0A7Y7UQ24</accession>
<dbReference type="SMART" id="SM00028">
    <property type="entry name" value="TPR"/>
    <property type="match status" value="5"/>
</dbReference>
<dbReference type="Gene3D" id="1.25.40.10">
    <property type="entry name" value="Tetratricopeptide repeat domain"/>
    <property type="match status" value="3"/>
</dbReference>
<keyword evidence="1" id="KW-0677">Repeat</keyword>
<gene>
    <name evidence="5" type="ORF">HKX05_03180</name>
    <name evidence="6" type="ORF">HLV41_01845</name>
</gene>
<evidence type="ECO:0000313" key="8">
    <source>
        <dbReference type="Proteomes" id="UP000557656"/>
    </source>
</evidence>
<proteinExistence type="predicted"/>
<feature type="region of interest" description="Disordered" evidence="4">
    <location>
        <begin position="1"/>
        <end position="27"/>
    </location>
</feature>
<evidence type="ECO:0000313" key="6">
    <source>
        <dbReference type="EMBL" id="NVP29775.1"/>
    </source>
</evidence>
<feature type="compositionally biased region" description="Basic residues" evidence="4">
    <location>
        <begin position="15"/>
        <end position="27"/>
    </location>
</feature>
<reference evidence="7 8" key="1">
    <citation type="submission" date="2020-05" db="EMBL/GenBank/DDBJ databases">
        <title>Draft Genome Sequences of Sphingomonas sp. Isolated from the International Space Station.</title>
        <authorList>
            <person name="Bijlani S."/>
            <person name="Singh N.K."/>
            <person name="Mason C.E."/>
            <person name="Wang C.C."/>
            <person name="Venkateswaran K."/>
        </authorList>
    </citation>
    <scope>NUCLEOTIDE SEQUENCE [LARGE SCALE GENOMIC DNA]</scope>
    <source>
        <strain evidence="5 8">IIF7SW-B5</strain>
        <strain evidence="6">ISS-IIF7SWP</strain>
    </source>
</reference>
<keyword evidence="2 3" id="KW-0802">TPR repeat</keyword>
<dbReference type="PROSITE" id="PS50005">
    <property type="entry name" value="TPR"/>
    <property type="match status" value="1"/>
</dbReference>